<dbReference type="GO" id="GO:0005737">
    <property type="term" value="C:cytoplasm"/>
    <property type="evidence" value="ECO:0007669"/>
    <property type="project" value="TreeGrafter"/>
</dbReference>
<dbReference type="OrthoDB" id="981626at2"/>
<dbReference type="AlphaFoldDB" id="A0A316DLD6"/>
<evidence type="ECO:0000259" key="2">
    <source>
        <dbReference type="PROSITE" id="PS51352"/>
    </source>
</evidence>
<evidence type="ECO:0000256" key="1">
    <source>
        <dbReference type="SAM" id="SignalP"/>
    </source>
</evidence>
<feature type="domain" description="Thioredoxin" evidence="2">
    <location>
        <begin position="13"/>
        <end position="137"/>
    </location>
</feature>
<proteinExistence type="predicted"/>
<reference evidence="3 4" key="1">
    <citation type="submission" date="2018-05" db="EMBL/GenBank/DDBJ databases">
        <title>Genomic Encyclopedia of Archaeal and Bacterial Type Strains, Phase II (KMG-II): from individual species to whole genera.</title>
        <authorList>
            <person name="Goeker M."/>
        </authorList>
    </citation>
    <scope>NUCLEOTIDE SEQUENCE [LARGE SCALE GENOMIC DNA]</scope>
    <source>
        <strain evidence="3 4">DSM 22214</strain>
    </source>
</reference>
<dbReference type="RefSeq" id="WP_109744798.1">
    <property type="nucleotide sequence ID" value="NZ_QGGO01000030.1"/>
</dbReference>
<dbReference type="InterPro" id="IPR012336">
    <property type="entry name" value="Thioredoxin-like_fold"/>
</dbReference>
<dbReference type="InterPro" id="IPR036249">
    <property type="entry name" value="Thioredoxin-like_sf"/>
</dbReference>
<dbReference type="InterPro" id="IPR013766">
    <property type="entry name" value="Thioredoxin_domain"/>
</dbReference>
<dbReference type="EMBL" id="QGGO01000030">
    <property type="protein sequence ID" value="PWK18438.1"/>
    <property type="molecule type" value="Genomic_DNA"/>
</dbReference>
<sequence length="156" mass="17957">MIKQFIIIFLLTSSLKGYAQDIVSASFFTGSYKDLLQEAKRLKKPIILDFSASWCSPCIKMDKETYSDELIASIISLKYFAYKVDVEELEGMEIADKYKVAQFPTTLFLDYNGKTVGRLKGFYPPEYFIKILEMNPSKRKGIFRKEENLDALITSL</sequence>
<gene>
    <name evidence="3" type="ORF">LV89_04137</name>
</gene>
<keyword evidence="1" id="KW-0732">Signal</keyword>
<dbReference type="SUPFAM" id="SSF52833">
    <property type="entry name" value="Thioredoxin-like"/>
    <property type="match status" value="1"/>
</dbReference>
<dbReference type="PROSITE" id="PS51352">
    <property type="entry name" value="THIOREDOXIN_2"/>
    <property type="match status" value="1"/>
</dbReference>
<dbReference type="Gene3D" id="3.40.30.10">
    <property type="entry name" value="Glutaredoxin"/>
    <property type="match status" value="1"/>
</dbReference>
<dbReference type="GO" id="GO:0015035">
    <property type="term" value="F:protein-disulfide reductase activity"/>
    <property type="evidence" value="ECO:0007669"/>
    <property type="project" value="TreeGrafter"/>
</dbReference>
<dbReference type="Proteomes" id="UP000245489">
    <property type="component" value="Unassembled WGS sequence"/>
</dbReference>
<name>A0A316DLD6_9BACT</name>
<organism evidence="3 4">
    <name type="scientific">Arcicella aurantiaca</name>
    <dbReference type="NCBI Taxonomy" id="591202"/>
    <lineage>
        <taxon>Bacteria</taxon>
        <taxon>Pseudomonadati</taxon>
        <taxon>Bacteroidota</taxon>
        <taxon>Cytophagia</taxon>
        <taxon>Cytophagales</taxon>
        <taxon>Flectobacillaceae</taxon>
        <taxon>Arcicella</taxon>
    </lineage>
</organism>
<evidence type="ECO:0000313" key="4">
    <source>
        <dbReference type="Proteomes" id="UP000245489"/>
    </source>
</evidence>
<accession>A0A316DLD6</accession>
<keyword evidence="4" id="KW-1185">Reference proteome</keyword>
<feature type="signal peptide" evidence="1">
    <location>
        <begin position="1"/>
        <end position="19"/>
    </location>
</feature>
<dbReference type="PANTHER" id="PTHR45663">
    <property type="entry name" value="GEO12009P1"/>
    <property type="match status" value="1"/>
</dbReference>
<dbReference type="CDD" id="cd02947">
    <property type="entry name" value="TRX_family"/>
    <property type="match status" value="1"/>
</dbReference>
<evidence type="ECO:0000313" key="3">
    <source>
        <dbReference type="EMBL" id="PWK18438.1"/>
    </source>
</evidence>
<protein>
    <submittedName>
        <fullName evidence="3">Thioredoxin-like protein</fullName>
    </submittedName>
</protein>
<dbReference type="PANTHER" id="PTHR45663:SF11">
    <property type="entry name" value="GEO12009P1"/>
    <property type="match status" value="1"/>
</dbReference>
<dbReference type="Pfam" id="PF13098">
    <property type="entry name" value="Thioredoxin_2"/>
    <property type="match status" value="1"/>
</dbReference>
<comment type="caution">
    <text evidence="3">The sequence shown here is derived from an EMBL/GenBank/DDBJ whole genome shotgun (WGS) entry which is preliminary data.</text>
</comment>
<feature type="chain" id="PRO_5016263601" evidence="1">
    <location>
        <begin position="20"/>
        <end position="156"/>
    </location>
</feature>